<accession>A0A2H0TDN8</accession>
<dbReference type="AlphaFoldDB" id="A0A2H0TDN8"/>
<dbReference type="Pfam" id="PF13632">
    <property type="entry name" value="Glyco_trans_2_3"/>
    <property type="match status" value="1"/>
</dbReference>
<protein>
    <recommendedName>
        <fullName evidence="2">Glycosyltransferase 2-like domain-containing protein</fullName>
    </recommendedName>
</protein>
<dbReference type="SUPFAM" id="SSF53448">
    <property type="entry name" value="Nucleotide-diphospho-sugar transferases"/>
    <property type="match status" value="1"/>
</dbReference>
<dbReference type="EMBL" id="PFCO01000003">
    <property type="protein sequence ID" value="PIR69678.1"/>
    <property type="molecule type" value="Genomic_DNA"/>
</dbReference>
<feature type="transmembrane region" description="Helical" evidence="1">
    <location>
        <begin position="428"/>
        <end position="450"/>
    </location>
</feature>
<proteinExistence type="predicted"/>
<sequence length="517" mass="60385">MQQEFIHIASHNDLVGRDRLTYRFFEMVPGLLAWGTIGAVLLFSWLWPLGIAIFIILFSIYWVIRTFYLLVHLRVNWARMRRFQKTDWQSRMKNLKWDSLWQLVLLPTYNEPYDVIKETLERLKNARWPRERFIVVLALEERAGEKAKEQALLLKEEFKDAFQFFAVTVHPATLEGEIPGKGSNSSWALAEVKRNIVDAEHIPYENVLVSAFDVDTQVFPDYFYCLAYHFLTAEKPHRSSYQPVPLYNNNMWEASFFSRVVASSNTFWQMMEQERPERLVTFSSHSMSLKMLVEVGYWQKNMVSEDSRIFWNGFLHYDGDYRVVPLSYPVSMDVNVGKSFWQTAKQVYRQQRRWMWGAENIPYLLFCFGKNKKIPWRKKVHYVFAQLEGFWSLATNPLLLFSVGWMPLLLGGQEFNSTLLSYNLPRTLQILMTLALAGLLVLVPISWSFLPKRPEGQGVFGSILMIVQWAFIPITIIVFGSIPGIEAQTRLMINKPLGFWVTPKHRAGSQNGSTEPK</sequence>
<comment type="caution">
    <text evidence="3">The sequence shown here is derived from an EMBL/GenBank/DDBJ whole genome shotgun (WGS) entry which is preliminary data.</text>
</comment>
<feature type="transmembrane region" description="Helical" evidence="1">
    <location>
        <begin position="462"/>
        <end position="482"/>
    </location>
</feature>
<name>A0A2H0TDN8_9BACT</name>
<evidence type="ECO:0000313" key="3">
    <source>
        <dbReference type="EMBL" id="PIR69678.1"/>
    </source>
</evidence>
<keyword evidence="1" id="KW-1133">Transmembrane helix</keyword>
<feature type="domain" description="Glycosyltransferase 2-like" evidence="2">
    <location>
        <begin position="213"/>
        <end position="409"/>
    </location>
</feature>
<feature type="transmembrane region" description="Helical" evidence="1">
    <location>
        <begin position="51"/>
        <end position="71"/>
    </location>
</feature>
<feature type="transmembrane region" description="Helical" evidence="1">
    <location>
        <begin position="382"/>
        <end position="408"/>
    </location>
</feature>
<dbReference type="InterPro" id="IPR001173">
    <property type="entry name" value="Glyco_trans_2-like"/>
</dbReference>
<dbReference type="Proteomes" id="UP000231503">
    <property type="component" value="Unassembled WGS sequence"/>
</dbReference>
<gene>
    <name evidence="3" type="ORF">COU47_01125</name>
</gene>
<dbReference type="Gene3D" id="3.90.550.10">
    <property type="entry name" value="Spore Coat Polysaccharide Biosynthesis Protein SpsA, Chain A"/>
    <property type="match status" value="1"/>
</dbReference>
<dbReference type="PANTHER" id="PTHR36851:SF1">
    <property type="entry name" value="GLYCO_TRANS_2-LIKE DOMAIN-CONTAINING PROTEIN"/>
    <property type="match status" value="1"/>
</dbReference>
<organism evidence="3 4">
    <name type="scientific">Candidatus Niyogibacteria bacterium CG10_big_fil_rev_8_21_14_0_10_46_36</name>
    <dbReference type="NCBI Taxonomy" id="1974726"/>
    <lineage>
        <taxon>Bacteria</taxon>
        <taxon>Candidatus Niyogiibacteriota</taxon>
    </lineage>
</organism>
<dbReference type="InterPro" id="IPR029044">
    <property type="entry name" value="Nucleotide-diphossugar_trans"/>
</dbReference>
<evidence type="ECO:0000259" key="2">
    <source>
        <dbReference type="Pfam" id="PF13632"/>
    </source>
</evidence>
<keyword evidence="1" id="KW-0812">Transmembrane</keyword>
<evidence type="ECO:0000256" key="1">
    <source>
        <dbReference type="SAM" id="Phobius"/>
    </source>
</evidence>
<feature type="transmembrane region" description="Helical" evidence="1">
    <location>
        <begin position="24"/>
        <end position="45"/>
    </location>
</feature>
<dbReference type="PANTHER" id="PTHR36851">
    <property type="entry name" value="UNNAMED PRODUCT"/>
    <property type="match status" value="1"/>
</dbReference>
<evidence type="ECO:0000313" key="4">
    <source>
        <dbReference type="Proteomes" id="UP000231503"/>
    </source>
</evidence>
<keyword evidence="1" id="KW-0472">Membrane</keyword>
<reference evidence="4" key="1">
    <citation type="submission" date="2017-09" db="EMBL/GenBank/DDBJ databases">
        <title>Depth-based differentiation of microbial function through sediment-hosted aquifers and enrichment of novel symbionts in the deep terrestrial subsurface.</title>
        <authorList>
            <person name="Probst A.J."/>
            <person name="Ladd B."/>
            <person name="Jarett J.K."/>
            <person name="Geller-Mcgrath D.E."/>
            <person name="Sieber C.M.K."/>
            <person name="Emerson J.B."/>
            <person name="Anantharaman K."/>
            <person name="Thomas B.C."/>
            <person name="Malmstrom R."/>
            <person name="Stieglmeier M."/>
            <person name="Klingl A."/>
            <person name="Woyke T."/>
            <person name="Ryan C.M."/>
            <person name="Banfield J.F."/>
        </authorList>
    </citation>
    <scope>NUCLEOTIDE SEQUENCE [LARGE SCALE GENOMIC DNA]</scope>
</reference>